<dbReference type="WBParaSite" id="ECPE_0001693201-mRNA-1">
    <property type="protein sequence ID" value="ECPE_0001693201-mRNA-1"/>
    <property type="gene ID" value="ECPE_0001693201"/>
</dbReference>
<dbReference type="Pfam" id="PF03564">
    <property type="entry name" value="DUF1759"/>
    <property type="match status" value="1"/>
</dbReference>
<evidence type="ECO:0000313" key="2">
    <source>
        <dbReference type="Proteomes" id="UP000272942"/>
    </source>
</evidence>
<dbReference type="Proteomes" id="UP000272942">
    <property type="component" value="Unassembled WGS sequence"/>
</dbReference>
<reference evidence="1 2" key="2">
    <citation type="submission" date="2018-11" db="EMBL/GenBank/DDBJ databases">
        <authorList>
            <consortium name="Pathogen Informatics"/>
        </authorList>
    </citation>
    <scope>NUCLEOTIDE SEQUENCE [LARGE SCALE GENOMIC DNA]</scope>
    <source>
        <strain evidence="1 2">Egypt</strain>
    </source>
</reference>
<sequence length="542" mass="61026">MHLVETRLPESSHVEFVATPVASSAHGFALKTTDAMNYSTSTNNVVGKFKTELEWKEEELLLEEEEFRLRKKRMEFQQRFESVRADEVDARGVELESPYKPQANFMPSAVDAVQTIESSLKSLIMGISLPKIEVNYFDGSPQHYHKFVRNFEGSVADRIADDNQKLSYLLYYCRGKAREAIEHCSLLPKGDGYHEALRILRHQFGRPHDVIRAVSQAVFVGPRISSGDVESLSSLARRMRSCEATMTQLGNAAELNSPNNLVRIADRLPRTLQERWAEVADGIIDSGREPSFSDLRGFIERRVNVPNNVYGQLLSGSSRKYDNNRADFTELRHSRAHVNVTKVEEIKHYLRCPMCNACHELGYCEEFSKLAVNERLHFVRTHKRCFLCLKANHMVSTCRSGLRCEKLGCTRRHHTLLHTEIVRLNETIEGEIHSCSVRPTNGQSIRLGCVPVRLIGPSGSVDTYAFLDNGSDATLVSGELAHKLGLKGASRRLALRTLHGTRVISCSEICFRVESLSGDFEIGIDNAFAIEQLPVPKVADPN</sequence>
<accession>A0A183BCF4</accession>
<organism evidence="3">
    <name type="scientific">Echinostoma caproni</name>
    <dbReference type="NCBI Taxonomy" id="27848"/>
    <lineage>
        <taxon>Eukaryota</taxon>
        <taxon>Metazoa</taxon>
        <taxon>Spiralia</taxon>
        <taxon>Lophotrochozoa</taxon>
        <taxon>Platyhelminthes</taxon>
        <taxon>Trematoda</taxon>
        <taxon>Digenea</taxon>
        <taxon>Plagiorchiida</taxon>
        <taxon>Echinostomata</taxon>
        <taxon>Echinostomatoidea</taxon>
        <taxon>Echinostomatidae</taxon>
        <taxon>Echinostoma</taxon>
    </lineage>
</organism>
<dbReference type="AlphaFoldDB" id="A0A183BCF4"/>
<protein>
    <submittedName>
        <fullName evidence="3">Integrase catalytic domain-containing protein</fullName>
    </submittedName>
</protein>
<dbReference type="EMBL" id="UZAN01066413">
    <property type="protein sequence ID" value="VDP94163.1"/>
    <property type="molecule type" value="Genomic_DNA"/>
</dbReference>
<proteinExistence type="predicted"/>
<name>A0A183BCF4_9TREM</name>
<evidence type="ECO:0000313" key="3">
    <source>
        <dbReference type="WBParaSite" id="ECPE_0001693201-mRNA-1"/>
    </source>
</evidence>
<keyword evidence="2" id="KW-1185">Reference proteome</keyword>
<reference evidence="3" key="1">
    <citation type="submission" date="2016-06" db="UniProtKB">
        <authorList>
            <consortium name="WormBaseParasite"/>
        </authorList>
    </citation>
    <scope>IDENTIFICATION</scope>
</reference>
<dbReference type="InterPro" id="IPR005312">
    <property type="entry name" value="DUF1759"/>
</dbReference>
<dbReference type="PANTHER" id="PTHR47331">
    <property type="entry name" value="PHD-TYPE DOMAIN-CONTAINING PROTEIN"/>
    <property type="match status" value="1"/>
</dbReference>
<gene>
    <name evidence="1" type="ORF">ECPE_LOCUS16889</name>
</gene>
<dbReference type="PANTHER" id="PTHR47331:SF1">
    <property type="entry name" value="GAG-LIKE PROTEIN"/>
    <property type="match status" value="1"/>
</dbReference>
<dbReference type="OrthoDB" id="6283219at2759"/>
<evidence type="ECO:0000313" key="1">
    <source>
        <dbReference type="EMBL" id="VDP94163.1"/>
    </source>
</evidence>